<name>A0A1E5QIP1_9CYAN</name>
<evidence type="ECO:0000256" key="1">
    <source>
        <dbReference type="SAM" id="MobiDB-lite"/>
    </source>
</evidence>
<dbReference type="EMBL" id="MJGC01000066">
    <property type="protein sequence ID" value="OEJ74535.1"/>
    <property type="molecule type" value="Genomic_DNA"/>
</dbReference>
<proteinExistence type="predicted"/>
<gene>
    <name evidence="2" type="ORF">BH720_14460</name>
</gene>
<feature type="compositionally biased region" description="Pro residues" evidence="1">
    <location>
        <begin position="11"/>
        <end position="24"/>
    </location>
</feature>
<reference evidence="2" key="1">
    <citation type="submission" date="2016-09" db="EMBL/GenBank/DDBJ databases">
        <title>Draft genome of thermotolerant cyanobacterium Desertifilum sp. strain IPPAS B-1220.</title>
        <authorList>
            <person name="Sinetova M.A."/>
            <person name="Bolakhan K."/>
            <person name="Zayadan B.K."/>
            <person name="Mironov K.S."/>
            <person name="Ustinova V."/>
            <person name="Kupriyanova E.V."/>
            <person name="Sidorov R.A."/>
            <person name="Skrypnik A.N."/>
            <person name="Gogoleva N.E."/>
            <person name="Gogolev Y.V."/>
            <person name="Los D.A."/>
        </authorList>
    </citation>
    <scope>NUCLEOTIDE SEQUENCE [LARGE SCALE GENOMIC DNA]</scope>
    <source>
        <strain evidence="2">IPPAS B-1220</strain>
    </source>
</reference>
<feature type="region of interest" description="Disordered" evidence="1">
    <location>
        <begin position="1"/>
        <end position="24"/>
    </location>
</feature>
<dbReference type="AlphaFoldDB" id="A0A1E5QIP1"/>
<dbReference type="InterPro" id="IPR021801">
    <property type="entry name" value="DUF3370"/>
</dbReference>
<evidence type="ECO:0008006" key="3">
    <source>
        <dbReference type="Google" id="ProtNLM"/>
    </source>
</evidence>
<sequence length="470" mass="52207">MTPPSRTVPGRPTPRPTPVLPPPETLPAFEELPLLERLPHLEVMHPAELRSLPGRLDSVPVFNSNSPELVQTEGILLSTFPPEGKRNRLAHLNFAFNGRFDIFSHHVTRARTPEETRSFYQGIILYNPLTQPVTVEILQGASYLTRPDALFVTLPPVVDNPVGRVFAGPGSRAMNDILRGRRQENLPSSVVVPPGQYYLLMNVPIPAGTVTPTSNGRSTLLRLQSSGPIYIANLAMRAPQNANGSERPPELDEWETLLVNGTLAGPRDLAPSALDAPRSRMVYGRVAGVAEGSKWLAKLTDNERSDRLTIPQSGRAFAYGLSTLHQGRLGTEQIQSAKMLVRYPDTAYYAHGNYGVEYNLTLPLHNPTKERQTVTLSLSTPVKDDTVQGTLLFFNPPEERIFFRGTVRLRFANDLGLMQSRYVHLVQNRGHLAEPLLTLELPPNSNRRVEVDFLYPPDATPPQVLMVRTQ</sequence>
<accession>A0A1E5QIP1</accession>
<dbReference type="STRING" id="1781255.BH720_14460"/>
<protein>
    <recommendedName>
        <fullName evidence="3">DUF3370 domain-containing protein</fullName>
    </recommendedName>
</protein>
<organism evidence="2">
    <name type="scientific">Desertifilum tharense IPPAS B-1220</name>
    <dbReference type="NCBI Taxonomy" id="1781255"/>
    <lineage>
        <taxon>Bacteria</taxon>
        <taxon>Bacillati</taxon>
        <taxon>Cyanobacteriota</taxon>
        <taxon>Cyanophyceae</taxon>
        <taxon>Desertifilales</taxon>
        <taxon>Desertifilaceae</taxon>
        <taxon>Desertifilum</taxon>
    </lineage>
</organism>
<comment type="caution">
    <text evidence="2">The sequence shown here is derived from an EMBL/GenBank/DDBJ whole genome shotgun (WGS) entry which is preliminary data.</text>
</comment>
<dbReference type="Pfam" id="PF11850">
    <property type="entry name" value="DUF3370"/>
    <property type="match status" value="1"/>
</dbReference>
<feature type="compositionally biased region" description="Low complexity" evidence="1">
    <location>
        <begin position="1"/>
        <end position="10"/>
    </location>
</feature>
<evidence type="ECO:0000313" key="2">
    <source>
        <dbReference type="EMBL" id="OEJ74535.1"/>
    </source>
</evidence>